<evidence type="ECO:0008006" key="4">
    <source>
        <dbReference type="Google" id="ProtNLM"/>
    </source>
</evidence>
<evidence type="ECO:0000256" key="1">
    <source>
        <dbReference type="SAM" id="SignalP"/>
    </source>
</evidence>
<keyword evidence="1" id="KW-0732">Signal</keyword>
<protein>
    <recommendedName>
        <fullName evidence="4">Copper amine oxidase-like N-terminal domain-containing protein</fullName>
    </recommendedName>
</protein>
<dbReference type="RefSeq" id="WP_148455791.1">
    <property type="nucleotide sequence ID" value="NZ_VSDO01000004.1"/>
</dbReference>
<proteinExistence type="predicted"/>
<dbReference type="OrthoDB" id="2656156at2"/>
<dbReference type="EMBL" id="VSDO01000004">
    <property type="protein sequence ID" value="TYA11695.1"/>
    <property type="molecule type" value="Genomic_DNA"/>
</dbReference>
<organism evidence="2 3">
    <name type="scientific">Paenibacillus faecis</name>
    <dbReference type="NCBI Taxonomy" id="862114"/>
    <lineage>
        <taxon>Bacteria</taxon>
        <taxon>Bacillati</taxon>
        <taxon>Bacillota</taxon>
        <taxon>Bacilli</taxon>
        <taxon>Bacillales</taxon>
        <taxon>Paenibacillaceae</taxon>
        <taxon>Paenibacillus</taxon>
    </lineage>
</organism>
<name>A0A5D0CRI0_9BACL</name>
<evidence type="ECO:0000313" key="2">
    <source>
        <dbReference type="EMBL" id="TYA11695.1"/>
    </source>
</evidence>
<feature type="signal peptide" evidence="1">
    <location>
        <begin position="1"/>
        <end position="30"/>
    </location>
</feature>
<dbReference type="Proteomes" id="UP000325218">
    <property type="component" value="Unassembled WGS sequence"/>
</dbReference>
<evidence type="ECO:0000313" key="3">
    <source>
        <dbReference type="Proteomes" id="UP000325218"/>
    </source>
</evidence>
<sequence>MQNKLYLKCLLLFGLVLSSAASLFTVSASAASDEGWQIEPVFTDKQTGRDYYNARTWRNGSMEGRVLFVDKEGSWRALPEKYVDIFPDERSGRLYLGQNQVQKGLITNFYDPSTDRVTRQRVYESSPDGKYGISLEKSYLSSQLRNNYTLYIKNMQTGESRKWHETSKSMWYLWLPDNRLLVQWYSESEKQSEIVILNPATDKVERVALAKMEAYDAKGNRLLISYNEPTRKSYVLNLADRRVHKAGQAEIESFYKNTEPLPVTKTVVPAKREPNIDPAEIPAIEVQEETVYEASITVDGRTILLPYGYTDVNNNTWLPLTPLAEALGGKVEKEKSSGFQFDVGGKKYTLNESNSEIVFDRLHVSIKTLRQFGLSVEQFRWITPKH</sequence>
<accession>A0A5D0CRI0</accession>
<dbReference type="AlphaFoldDB" id="A0A5D0CRI0"/>
<keyword evidence="3" id="KW-1185">Reference proteome</keyword>
<gene>
    <name evidence="2" type="ORF">FRY98_21510</name>
</gene>
<reference evidence="2 3" key="1">
    <citation type="submission" date="2019-08" db="EMBL/GenBank/DDBJ databases">
        <title>Genome sequencing of Paenibacillus faecis DSM 23593(T).</title>
        <authorList>
            <person name="Kook J.-K."/>
            <person name="Park S.-N."/>
            <person name="Lim Y.K."/>
        </authorList>
    </citation>
    <scope>NUCLEOTIDE SEQUENCE [LARGE SCALE GENOMIC DNA]</scope>
    <source>
        <strain evidence="2 3">DSM 23593</strain>
    </source>
</reference>
<feature type="chain" id="PRO_5023001340" description="Copper amine oxidase-like N-terminal domain-containing protein" evidence="1">
    <location>
        <begin position="31"/>
        <end position="386"/>
    </location>
</feature>
<comment type="caution">
    <text evidence="2">The sequence shown here is derived from an EMBL/GenBank/DDBJ whole genome shotgun (WGS) entry which is preliminary data.</text>
</comment>
<dbReference type="SUPFAM" id="SSF82171">
    <property type="entry name" value="DPP6 N-terminal domain-like"/>
    <property type="match status" value="1"/>
</dbReference>